<dbReference type="InterPro" id="IPR017853">
    <property type="entry name" value="GH"/>
</dbReference>
<keyword evidence="7 11" id="KW-0326">Glycosidase</keyword>
<keyword evidence="6" id="KW-0119">Carbohydrate metabolism</keyword>
<feature type="active site" description="Nucleophile" evidence="9">
    <location>
        <position position="379"/>
    </location>
</feature>
<dbReference type="GO" id="GO:0005829">
    <property type="term" value="C:cytosol"/>
    <property type="evidence" value="ECO:0007669"/>
    <property type="project" value="TreeGrafter"/>
</dbReference>
<organism evidence="13 14">
    <name type="scientific">Micromonospora pisi</name>
    <dbReference type="NCBI Taxonomy" id="589240"/>
    <lineage>
        <taxon>Bacteria</taxon>
        <taxon>Bacillati</taxon>
        <taxon>Actinomycetota</taxon>
        <taxon>Actinomycetes</taxon>
        <taxon>Micromonosporales</taxon>
        <taxon>Micromonosporaceae</taxon>
        <taxon>Micromonospora</taxon>
    </lineage>
</organism>
<protein>
    <recommendedName>
        <fullName evidence="3 11">Beta-glucosidase</fullName>
        <ecNumber evidence="3 11">3.2.1.21</ecNumber>
    </recommendedName>
</protein>
<dbReference type="EMBL" id="RBKT01000001">
    <property type="protein sequence ID" value="RKR92397.1"/>
    <property type="molecule type" value="Genomic_DNA"/>
</dbReference>
<proteinExistence type="inferred from homology"/>
<evidence type="ECO:0000256" key="11">
    <source>
        <dbReference type="RuleBase" id="RU361175"/>
    </source>
</evidence>
<gene>
    <name evidence="13" type="ORF">BDK92_6836</name>
</gene>
<evidence type="ECO:0000256" key="10">
    <source>
        <dbReference type="PIRSR" id="PIRSR617736-2"/>
    </source>
</evidence>
<feature type="region of interest" description="Disordered" evidence="12">
    <location>
        <begin position="1"/>
        <end position="22"/>
    </location>
</feature>
<dbReference type="InterPro" id="IPR033132">
    <property type="entry name" value="GH_1_N_CS"/>
</dbReference>
<evidence type="ECO:0000256" key="3">
    <source>
        <dbReference type="ARBA" id="ARBA00012744"/>
    </source>
</evidence>
<comment type="caution">
    <text evidence="13">The sequence shown here is derived from an EMBL/GenBank/DDBJ whole genome shotgun (WGS) entry which is preliminary data.</text>
</comment>
<dbReference type="PRINTS" id="PR00131">
    <property type="entry name" value="GLHYDRLASE1"/>
</dbReference>
<comment type="similarity">
    <text evidence="2 11">Belongs to the glycosyl hydrolase 1 family.</text>
</comment>
<evidence type="ECO:0000313" key="13">
    <source>
        <dbReference type="EMBL" id="RKR92397.1"/>
    </source>
</evidence>
<feature type="binding site" evidence="10">
    <location>
        <position position="38"/>
    </location>
    <ligand>
        <name>substrate</name>
    </ligand>
</feature>
<feature type="binding site" evidence="10">
    <location>
        <begin position="433"/>
        <end position="434"/>
    </location>
    <ligand>
        <name>substrate</name>
    </ligand>
</feature>
<evidence type="ECO:0000256" key="1">
    <source>
        <dbReference type="ARBA" id="ARBA00000448"/>
    </source>
</evidence>
<sequence>MDTTAPTLDPARVASGQPDPIDSLPADFRWGVATSSYQIEGAVAEDGRTASIWDTFCRVPGAVHNGDHGDIACDHYHRMPADVALMRDLDVDTYRFSVAWPRVQPGGRGPVNPAGLAFYDRLVDELLAKGIDPWVTLYHWDLPQELEDAGGWPVRDTAYRFADYSMLVFDQLSDRVRTWTTLNEPWCSAMLGYAYGRHAPGKRDFEAGMHAVHHLLLGHGLATQRMRAAASGPVDLGITLNMSTSTAASESEADLNAARRADGLGVRIYLDPLVHGRYPQDIVADLAARNIELPVRDGDLEIISTPMDVLGVNYYFSTQHSGVDEQGRTEDADGLPVDREVPFGRPRTAMDWEIVPEGFTELLVRLGRDYPGLPMVITENGSAFDDKPDESGFVADDDRVDYFASHIGAVARARQQGADIRGYFAWSLLDNFEWAYGYDKRFGIVRVDYDTQVRTPKRSALWYRDTIRRVRNAGS</sequence>
<dbReference type="Gene3D" id="3.20.20.80">
    <property type="entry name" value="Glycosidases"/>
    <property type="match status" value="1"/>
</dbReference>
<dbReference type="PROSITE" id="PS00653">
    <property type="entry name" value="GLYCOSYL_HYDROL_F1_2"/>
    <property type="match status" value="1"/>
</dbReference>
<dbReference type="NCBIfam" id="TIGR03356">
    <property type="entry name" value="BGL"/>
    <property type="match status" value="1"/>
</dbReference>
<dbReference type="EC" id="3.2.1.21" evidence="3 11"/>
<evidence type="ECO:0000313" key="14">
    <source>
        <dbReference type="Proteomes" id="UP000277671"/>
    </source>
</evidence>
<evidence type="ECO:0000256" key="6">
    <source>
        <dbReference type="ARBA" id="ARBA00023277"/>
    </source>
</evidence>
<dbReference type="GO" id="GO:0008422">
    <property type="term" value="F:beta-glucosidase activity"/>
    <property type="evidence" value="ECO:0007669"/>
    <property type="project" value="UniProtKB-EC"/>
</dbReference>
<keyword evidence="5" id="KW-0136">Cellulose degradation</keyword>
<dbReference type="Proteomes" id="UP000277671">
    <property type="component" value="Unassembled WGS sequence"/>
</dbReference>
<dbReference type="SUPFAM" id="SSF51445">
    <property type="entry name" value="(Trans)glycosidases"/>
    <property type="match status" value="1"/>
</dbReference>
<dbReference type="GO" id="GO:0030245">
    <property type="term" value="P:cellulose catabolic process"/>
    <property type="evidence" value="ECO:0007669"/>
    <property type="project" value="UniProtKB-KW"/>
</dbReference>
<feature type="binding site" evidence="10">
    <location>
        <position position="315"/>
    </location>
    <ligand>
        <name>substrate</name>
    </ligand>
</feature>
<evidence type="ECO:0000256" key="8">
    <source>
        <dbReference type="ARBA" id="ARBA00023326"/>
    </source>
</evidence>
<accession>A0A495JTR7</accession>
<feature type="active site" description="Proton donor" evidence="9">
    <location>
        <position position="184"/>
    </location>
</feature>
<dbReference type="OrthoDB" id="3182512at2"/>
<evidence type="ECO:0000256" key="7">
    <source>
        <dbReference type="ARBA" id="ARBA00023295"/>
    </source>
</evidence>
<name>A0A495JTR7_9ACTN</name>
<feature type="binding site" evidence="10">
    <location>
        <position position="426"/>
    </location>
    <ligand>
        <name>substrate</name>
    </ligand>
</feature>
<dbReference type="FunFam" id="3.20.20.80:FF:000004">
    <property type="entry name" value="Beta-glucosidase 6-phospho-beta-glucosidase"/>
    <property type="match status" value="1"/>
</dbReference>
<dbReference type="InterPro" id="IPR017736">
    <property type="entry name" value="Glyco_hydro_1_beta-glucosidase"/>
</dbReference>
<keyword evidence="8" id="KW-0624">Polysaccharide degradation</keyword>
<keyword evidence="14" id="KW-1185">Reference proteome</keyword>
<comment type="catalytic activity">
    <reaction evidence="1 11">
        <text>Hydrolysis of terminal, non-reducing beta-D-glucosyl residues with release of beta-D-glucose.</text>
        <dbReference type="EC" id="3.2.1.21"/>
    </reaction>
</comment>
<dbReference type="RefSeq" id="WP_121160397.1">
    <property type="nucleotide sequence ID" value="NZ_RBKT01000001.1"/>
</dbReference>
<dbReference type="Pfam" id="PF00232">
    <property type="entry name" value="Glyco_hydro_1"/>
    <property type="match status" value="1"/>
</dbReference>
<evidence type="ECO:0000256" key="12">
    <source>
        <dbReference type="SAM" id="MobiDB-lite"/>
    </source>
</evidence>
<dbReference type="InterPro" id="IPR001360">
    <property type="entry name" value="Glyco_hydro_1"/>
</dbReference>
<dbReference type="AlphaFoldDB" id="A0A495JTR7"/>
<keyword evidence="4 11" id="KW-0378">Hydrolase</keyword>
<feature type="binding site" evidence="10">
    <location>
        <position position="183"/>
    </location>
    <ligand>
        <name>substrate</name>
    </ligand>
</feature>
<evidence type="ECO:0000256" key="9">
    <source>
        <dbReference type="PIRSR" id="PIRSR617736-1"/>
    </source>
</evidence>
<evidence type="ECO:0000256" key="2">
    <source>
        <dbReference type="ARBA" id="ARBA00010838"/>
    </source>
</evidence>
<reference evidence="13 14" key="1">
    <citation type="submission" date="2018-10" db="EMBL/GenBank/DDBJ databases">
        <title>Sequencing the genomes of 1000 actinobacteria strains.</title>
        <authorList>
            <person name="Klenk H.-P."/>
        </authorList>
    </citation>
    <scope>NUCLEOTIDE SEQUENCE [LARGE SCALE GENOMIC DNA]</scope>
    <source>
        <strain evidence="13 14">DSM 45175</strain>
    </source>
</reference>
<feature type="binding site" evidence="10">
    <location>
        <position position="139"/>
    </location>
    <ligand>
        <name>substrate</name>
    </ligand>
</feature>
<dbReference type="PANTHER" id="PTHR10353">
    <property type="entry name" value="GLYCOSYL HYDROLASE"/>
    <property type="match status" value="1"/>
</dbReference>
<evidence type="ECO:0000256" key="4">
    <source>
        <dbReference type="ARBA" id="ARBA00022801"/>
    </source>
</evidence>
<dbReference type="PANTHER" id="PTHR10353:SF36">
    <property type="entry name" value="LP05116P"/>
    <property type="match status" value="1"/>
</dbReference>
<evidence type="ECO:0000256" key="5">
    <source>
        <dbReference type="ARBA" id="ARBA00023001"/>
    </source>
</evidence>